<dbReference type="AlphaFoldDB" id="A0A5E4ANQ3"/>
<sequence length="53" mass="5914">MPAEPQGEATSNPRVFSSSRPRLCQSREHSMQCGQPISKWETTRHVTESEPSG</sequence>
<evidence type="ECO:0000313" key="2">
    <source>
        <dbReference type="EMBL" id="VTJ58122.1"/>
    </source>
</evidence>
<accession>A0A5E4ANQ3</accession>
<feature type="compositionally biased region" description="Basic and acidic residues" evidence="1">
    <location>
        <begin position="41"/>
        <end position="53"/>
    </location>
</feature>
<protein>
    <submittedName>
        <fullName evidence="2">Uncharacterized protein</fullName>
    </submittedName>
</protein>
<dbReference type="EMBL" id="CABDUW010000095">
    <property type="protein sequence ID" value="VTJ58122.1"/>
    <property type="molecule type" value="Genomic_DNA"/>
</dbReference>
<keyword evidence="3" id="KW-1185">Reference proteome</keyword>
<evidence type="ECO:0000256" key="1">
    <source>
        <dbReference type="SAM" id="MobiDB-lite"/>
    </source>
</evidence>
<comment type="caution">
    <text evidence="2">The sequence shown here is derived from an EMBL/GenBank/DDBJ whole genome shotgun (WGS) entry which is preliminary data.</text>
</comment>
<proteinExistence type="predicted"/>
<dbReference type="Proteomes" id="UP000335636">
    <property type="component" value="Unassembled WGS sequence"/>
</dbReference>
<name>A0A5E4ANQ3_MARMO</name>
<gene>
    <name evidence="2" type="ORF">MONAX_5E024822</name>
</gene>
<feature type="region of interest" description="Disordered" evidence="1">
    <location>
        <begin position="1"/>
        <end position="53"/>
    </location>
</feature>
<organism evidence="2 3">
    <name type="scientific">Marmota monax</name>
    <name type="common">Woodchuck</name>
    <dbReference type="NCBI Taxonomy" id="9995"/>
    <lineage>
        <taxon>Eukaryota</taxon>
        <taxon>Metazoa</taxon>
        <taxon>Chordata</taxon>
        <taxon>Craniata</taxon>
        <taxon>Vertebrata</taxon>
        <taxon>Euteleostomi</taxon>
        <taxon>Mammalia</taxon>
        <taxon>Eutheria</taxon>
        <taxon>Euarchontoglires</taxon>
        <taxon>Glires</taxon>
        <taxon>Rodentia</taxon>
        <taxon>Sciuromorpha</taxon>
        <taxon>Sciuridae</taxon>
        <taxon>Xerinae</taxon>
        <taxon>Marmotini</taxon>
        <taxon>Marmota</taxon>
    </lineage>
</organism>
<reference evidence="2" key="1">
    <citation type="submission" date="2019-04" db="EMBL/GenBank/DDBJ databases">
        <authorList>
            <person name="Alioto T."/>
            <person name="Alioto T."/>
        </authorList>
    </citation>
    <scope>NUCLEOTIDE SEQUENCE [LARGE SCALE GENOMIC DNA]</scope>
</reference>
<feature type="compositionally biased region" description="Polar residues" evidence="1">
    <location>
        <begin position="8"/>
        <end position="20"/>
    </location>
</feature>
<evidence type="ECO:0000313" key="3">
    <source>
        <dbReference type="Proteomes" id="UP000335636"/>
    </source>
</evidence>